<dbReference type="EMBL" id="CM008964">
    <property type="protein sequence ID" value="PNW84902.1"/>
    <property type="molecule type" value="Genomic_DNA"/>
</dbReference>
<proteinExistence type="predicted"/>
<evidence type="ECO:0000256" key="1">
    <source>
        <dbReference type="SAM" id="MobiDB-lite"/>
    </source>
</evidence>
<dbReference type="InParanoid" id="A0A2K3DWK3"/>
<accession>A0A2K3DWK3</accession>
<dbReference type="Gramene" id="PNW84902">
    <property type="protein sequence ID" value="PNW84902"/>
    <property type="gene ID" value="CHLRE_03g163266v5"/>
</dbReference>
<feature type="region of interest" description="Disordered" evidence="1">
    <location>
        <begin position="94"/>
        <end position="131"/>
    </location>
</feature>
<dbReference type="RefSeq" id="XP_042925869.1">
    <property type="nucleotide sequence ID" value="XM_043060740.1"/>
</dbReference>
<evidence type="ECO:0000313" key="2">
    <source>
        <dbReference type="EMBL" id="PNW84902.1"/>
    </source>
</evidence>
<gene>
    <name evidence="2" type="ORF">CHLRE_03g163266v5</name>
</gene>
<dbReference type="KEGG" id="cre:CHLRE_03g163266v5"/>
<evidence type="ECO:0000313" key="3">
    <source>
        <dbReference type="Proteomes" id="UP000006906"/>
    </source>
</evidence>
<sequence>MPLAFLEPAEEVSGDNFTLSASTSTCHRATTSKATSFCPDDDAMLESSVLTRKRVASGDVMHCAAPLAASDGACARAAAAAAAAARCPRDGDASPCTSADASPAPSCSGSPASSTSTRSDLSSPPACSDSDADSDMCCFARGGGAGGCVALEDGLLELSERSGPDSSSSGDDDDDDDGNSGHFGAASRYWAAEGDANCANSAGCSGQRADAKRRCVGATGAPPAQLAAVGGLAGSHVVCVPKHLWRADDLIGRKMVLF</sequence>
<name>A0A2K3DWK3_CHLRE</name>
<keyword evidence="3" id="KW-1185">Reference proteome</keyword>
<organism evidence="2 3">
    <name type="scientific">Chlamydomonas reinhardtii</name>
    <name type="common">Chlamydomonas smithii</name>
    <dbReference type="NCBI Taxonomy" id="3055"/>
    <lineage>
        <taxon>Eukaryota</taxon>
        <taxon>Viridiplantae</taxon>
        <taxon>Chlorophyta</taxon>
        <taxon>core chlorophytes</taxon>
        <taxon>Chlorophyceae</taxon>
        <taxon>CS clade</taxon>
        <taxon>Chlamydomonadales</taxon>
        <taxon>Chlamydomonadaceae</taxon>
        <taxon>Chlamydomonas</taxon>
    </lineage>
</organism>
<protein>
    <submittedName>
        <fullName evidence="2">Uncharacterized protein</fullName>
    </submittedName>
</protein>
<reference evidence="2 3" key="1">
    <citation type="journal article" date="2007" name="Science">
        <title>The Chlamydomonas genome reveals the evolution of key animal and plant functions.</title>
        <authorList>
            <person name="Merchant S.S."/>
            <person name="Prochnik S.E."/>
            <person name="Vallon O."/>
            <person name="Harris E.H."/>
            <person name="Karpowicz S.J."/>
            <person name="Witman G.B."/>
            <person name="Terry A."/>
            <person name="Salamov A."/>
            <person name="Fritz-Laylin L.K."/>
            <person name="Marechal-Drouard L."/>
            <person name="Marshall W.F."/>
            <person name="Qu L.H."/>
            <person name="Nelson D.R."/>
            <person name="Sanderfoot A.A."/>
            <person name="Spalding M.H."/>
            <person name="Kapitonov V.V."/>
            <person name="Ren Q."/>
            <person name="Ferris P."/>
            <person name="Lindquist E."/>
            <person name="Shapiro H."/>
            <person name="Lucas S.M."/>
            <person name="Grimwood J."/>
            <person name="Schmutz J."/>
            <person name="Cardol P."/>
            <person name="Cerutti H."/>
            <person name="Chanfreau G."/>
            <person name="Chen C.L."/>
            <person name="Cognat V."/>
            <person name="Croft M.T."/>
            <person name="Dent R."/>
            <person name="Dutcher S."/>
            <person name="Fernandez E."/>
            <person name="Fukuzawa H."/>
            <person name="Gonzalez-Ballester D."/>
            <person name="Gonzalez-Halphen D."/>
            <person name="Hallmann A."/>
            <person name="Hanikenne M."/>
            <person name="Hippler M."/>
            <person name="Inwood W."/>
            <person name="Jabbari K."/>
            <person name="Kalanon M."/>
            <person name="Kuras R."/>
            <person name="Lefebvre P.A."/>
            <person name="Lemaire S.D."/>
            <person name="Lobanov A.V."/>
            <person name="Lohr M."/>
            <person name="Manuell A."/>
            <person name="Meier I."/>
            <person name="Mets L."/>
            <person name="Mittag M."/>
            <person name="Mittelmeier T."/>
            <person name="Moroney J.V."/>
            <person name="Moseley J."/>
            <person name="Napoli C."/>
            <person name="Nedelcu A.M."/>
            <person name="Niyogi K."/>
            <person name="Novoselov S.V."/>
            <person name="Paulsen I.T."/>
            <person name="Pazour G."/>
            <person name="Purton S."/>
            <person name="Ral J.P."/>
            <person name="Riano-Pachon D.M."/>
            <person name="Riekhof W."/>
            <person name="Rymarquis L."/>
            <person name="Schroda M."/>
            <person name="Stern D."/>
            <person name="Umen J."/>
            <person name="Willows R."/>
            <person name="Wilson N."/>
            <person name="Zimmer S.L."/>
            <person name="Allmer J."/>
            <person name="Balk J."/>
            <person name="Bisova K."/>
            <person name="Chen C.J."/>
            <person name="Elias M."/>
            <person name="Gendler K."/>
            <person name="Hauser C."/>
            <person name="Lamb M.R."/>
            <person name="Ledford H."/>
            <person name="Long J.C."/>
            <person name="Minagawa J."/>
            <person name="Page M.D."/>
            <person name="Pan J."/>
            <person name="Pootakham W."/>
            <person name="Roje S."/>
            <person name="Rose A."/>
            <person name="Stahlberg E."/>
            <person name="Terauchi A.M."/>
            <person name="Yang P."/>
            <person name="Ball S."/>
            <person name="Bowler C."/>
            <person name="Dieckmann C.L."/>
            <person name="Gladyshev V.N."/>
            <person name="Green P."/>
            <person name="Jorgensen R."/>
            <person name="Mayfield S."/>
            <person name="Mueller-Roeber B."/>
            <person name="Rajamani S."/>
            <person name="Sayre R.T."/>
            <person name="Brokstein P."/>
            <person name="Dubchak I."/>
            <person name="Goodstein D."/>
            <person name="Hornick L."/>
            <person name="Huang Y.W."/>
            <person name="Jhaveri J."/>
            <person name="Luo Y."/>
            <person name="Martinez D."/>
            <person name="Ngau W.C."/>
            <person name="Otillar B."/>
            <person name="Poliakov A."/>
            <person name="Porter A."/>
            <person name="Szajkowski L."/>
            <person name="Werner G."/>
            <person name="Zhou K."/>
            <person name="Grigoriev I.V."/>
            <person name="Rokhsar D.S."/>
            <person name="Grossman A.R."/>
        </authorList>
    </citation>
    <scope>NUCLEOTIDE SEQUENCE [LARGE SCALE GENOMIC DNA]</scope>
    <source>
        <strain evidence="3">CC-503</strain>
    </source>
</reference>
<dbReference type="Proteomes" id="UP000006906">
    <property type="component" value="Chromosome 3"/>
</dbReference>
<feature type="region of interest" description="Disordered" evidence="1">
    <location>
        <begin position="159"/>
        <end position="184"/>
    </location>
</feature>
<dbReference type="AlphaFoldDB" id="A0A2K3DWK3"/>
<dbReference type="GeneID" id="66052785"/>
<dbReference type="OrthoDB" id="546877at2759"/>